<evidence type="ECO:0000313" key="1">
    <source>
        <dbReference type="EMBL" id="MFC3658991.1"/>
    </source>
</evidence>
<dbReference type="EMBL" id="JBHRYF010000001">
    <property type="protein sequence ID" value="MFC3658991.1"/>
    <property type="molecule type" value="Genomic_DNA"/>
</dbReference>
<accession>A0ABV7UQG1</accession>
<dbReference type="Proteomes" id="UP001595724">
    <property type="component" value="Unassembled WGS sequence"/>
</dbReference>
<proteinExistence type="predicted"/>
<evidence type="ECO:0008006" key="3">
    <source>
        <dbReference type="Google" id="ProtNLM"/>
    </source>
</evidence>
<reference evidence="2" key="1">
    <citation type="journal article" date="2019" name="Int. J. Syst. Evol. Microbiol.">
        <title>The Global Catalogue of Microorganisms (GCM) 10K type strain sequencing project: providing services to taxonomists for standard genome sequencing and annotation.</title>
        <authorList>
            <consortium name="The Broad Institute Genomics Platform"/>
            <consortium name="The Broad Institute Genome Sequencing Center for Infectious Disease"/>
            <person name="Wu L."/>
            <person name="Ma J."/>
        </authorList>
    </citation>
    <scope>NUCLEOTIDE SEQUENCE [LARGE SCALE GENOMIC DNA]</scope>
    <source>
        <strain evidence="2">KCTC 42211</strain>
    </source>
</reference>
<name>A0ABV7UQG1_9GAMM</name>
<dbReference type="RefSeq" id="WP_386705935.1">
    <property type="nucleotide sequence ID" value="NZ_JBHRYF010000001.1"/>
</dbReference>
<dbReference type="Gene3D" id="1.10.1660.20">
    <property type="match status" value="1"/>
</dbReference>
<gene>
    <name evidence="1" type="ORF">ACFOM9_02725</name>
</gene>
<sequence length="70" mass="7890">MKLLTPPAWLDKYFADESRPAEVTALRWLRAGKVAGRKVGGKWFVDEHAWLAANDDPAEAELVQRVLDGR</sequence>
<keyword evidence="2" id="KW-1185">Reference proteome</keyword>
<comment type="caution">
    <text evidence="1">The sequence shown here is derived from an EMBL/GenBank/DDBJ whole genome shotgun (WGS) entry which is preliminary data.</text>
</comment>
<organism evidence="1 2">
    <name type="scientific">Luteimonas notoginsengisoli</name>
    <dbReference type="NCBI Taxonomy" id="1578200"/>
    <lineage>
        <taxon>Bacteria</taxon>
        <taxon>Pseudomonadati</taxon>
        <taxon>Pseudomonadota</taxon>
        <taxon>Gammaproteobacteria</taxon>
        <taxon>Lysobacterales</taxon>
        <taxon>Lysobacteraceae</taxon>
        <taxon>Luteimonas</taxon>
    </lineage>
</organism>
<evidence type="ECO:0000313" key="2">
    <source>
        <dbReference type="Proteomes" id="UP001595724"/>
    </source>
</evidence>
<protein>
    <recommendedName>
        <fullName evidence="3">DNA-binding protein</fullName>
    </recommendedName>
</protein>
<dbReference type="InterPro" id="IPR038137">
    <property type="entry name" value="Excisionase-like_sf"/>
</dbReference>